<reference evidence="1" key="1">
    <citation type="submission" date="2021-06" db="EMBL/GenBank/DDBJ databases">
        <authorList>
            <person name="Kallberg Y."/>
            <person name="Tangrot J."/>
            <person name="Rosling A."/>
        </authorList>
    </citation>
    <scope>NUCLEOTIDE SEQUENCE</scope>
    <source>
        <strain evidence="1">28 12/20/2015</strain>
    </source>
</reference>
<feature type="non-terminal residue" evidence="1">
    <location>
        <position position="41"/>
    </location>
</feature>
<comment type="caution">
    <text evidence="1">The sequence shown here is derived from an EMBL/GenBank/DDBJ whole genome shotgun (WGS) entry which is preliminary data.</text>
</comment>
<gene>
    <name evidence="1" type="ORF">SPELUC_LOCUS9516</name>
</gene>
<name>A0ACA9NPA4_9GLOM</name>
<sequence length="41" mass="4598">EAWVKIEIAIISRGYIAPSSIQAWTFAARGSSFNFMDLGHR</sequence>
<keyword evidence="2" id="KW-1185">Reference proteome</keyword>
<feature type="non-terminal residue" evidence="1">
    <location>
        <position position="1"/>
    </location>
</feature>
<dbReference type="EMBL" id="CAJVPW010016122">
    <property type="protein sequence ID" value="CAG8667526.1"/>
    <property type="molecule type" value="Genomic_DNA"/>
</dbReference>
<evidence type="ECO:0000313" key="2">
    <source>
        <dbReference type="Proteomes" id="UP000789366"/>
    </source>
</evidence>
<accession>A0ACA9NPA4</accession>
<organism evidence="1 2">
    <name type="scientific">Cetraspora pellucida</name>
    <dbReference type="NCBI Taxonomy" id="1433469"/>
    <lineage>
        <taxon>Eukaryota</taxon>
        <taxon>Fungi</taxon>
        <taxon>Fungi incertae sedis</taxon>
        <taxon>Mucoromycota</taxon>
        <taxon>Glomeromycotina</taxon>
        <taxon>Glomeromycetes</taxon>
        <taxon>Diversisporales</taxon>
        <taxon>Gigasporaceae</taxon>
        <taxon>Cetraspora</taxon>
    </lineage>
</organism>
<proteinExistence type="predicted"/>
<protein>
    <submittedName>
        <fullName evidence="1">10288_t:CDS:1</fullName>
    </submittedName>
</protein>
<evidence type="ECO:0000313" key="1">
    <source>
        <dbReference type="EMBL" id="CAG8667526.1"/>
    </source>
</evidence>
<dbReference type="Proteomes" id="UP000789366">
    <property type="component" value="Unassembled WGS sequence"/>
</dbReference>